<feature type="non-terminal residue" evidence="7">
    <location>
        <position position="1"/>
    </location>
</feature>
<evidence type="ECO:0000256" key="3">
    <source>
        <dbReference type="ARBA" id="ARBA00022679"/>
    </source>
</evidence>
<comment type="pathway">
    <text evidence="1">Pyrimidine metabolism; UMP biosynthesis via salvage pathway; UMP from uridine: step 1/1.</text>
</comment>
<evidence type="ECO:0000256" key="2">
    <source>
        <dbReference type="ARBA" id="ARBA00012137"/>
    </source>
</evidence>
<dbReference type="PANTHER" id="PTHR10285">
    <property type="entry name" value="URIDINE KINASE"/>
    <property type="match status" value="1"/>
</dbReference>
<evidence type="ECO:0000256" key="1">
    <source>
        <dbReference type="ARBA" id="ARBA00004690"/>
    </source>
</evidence>
<dbReference type="InterPro" id="IPR000764">
    <property type="entry name" value="Uridine_kinase-like"/>
</dbReference>
<dbReference type="SUPFAM" id="SSF52540">
    <property type="entry name" value="P-loop containing nucleoside triphosphate hydrolases"/>
    <property type="match status" value="1"/>
</dbReference>
<dbReference type="GO" id="GO:0005524">
    <property type="term" value="F:ATP binding"/>
    <property type="evidence" value="ECO:0007669"/>
    <property type="project" value="InterPro"/>
</dbReference>
<gene>
    <name evidence="7" type="ORF">AVDCRST_MAG93-2541</name>
</gene>
<sequence length="173" mass="20105">DAYYRDLSHLSFEERTRVNYDHPESLENDLLTRHLDELCAGRTVDVPIYDFTLHNRSPETERVQPHPVVMVEGILIFADKALRDRMDVKIYVDADADLRVVRRLLRDVSERDRSPKSVIDQYLSTVRPMHLEFVEPSKRYADIIIPRGGMNAVAIDMVVSRVEYLLDAHRQGS</sequence>
<dbReference type="CDD" id="cd02023">
    <property type="entry name" value="UMPK"/>
    <property type="match status" value="1"/>
</dbReference>
<accession>A0A6J4J2V9</accession>
<organism evidence="7">
    <name type="scientific">uncultured Chloroflexia bacterium</name>
    <dbReference type="NCBI Taxonomy" id="1672391"/>
    <lineage>
        <taxon>Bacteria</taxon>
        <taxon>Bacillati</taxon>
        <taxon>Chloroflexota</taxon>
        <taxon>Chloroflexia</taxon>
        <taxon>environmental samples</taxon>
    </lineage>
</organism>
<keyword evidence="5 7" id="KW-0418">Kinase</keyword>
<dbReference type="UniPathway" id="UPA00574">
    <property type="reaction ID" value="UER00637"/>
</dbReference>
<dbReference type="EC" id="2.7.1.48" evidence="2"/>
<evidence type="ECO:0000256" key="5">
    <source>
        <dbReference type="ARBA" id="ARBA00022777"/>
    </source>
</evidence>
<protein>
    <recommendedName>
        <fullName evidence="2">uridine/cytidine kinase</fullName>
        <ecNumber evidence="2">2.7.1.48</ecNumber>
    </recommendedName>
</protein>
<dbReference type="Pfam" id="PF00485">
    <property type="entry name" value="PRK"/>
    <property type="match status" value="1"/>
</dbReference>
<dbReference type="GO" id="GO:0044206">
    <property type="term" value="P:UMP salvage"/>
    <property type="evidence" value="ECO:0007669"/>
    <property type="project" value="UniProtKB-UniPathway"/>
</dbReference>
<dbReference type="EMBL" id="CADCTR010000865">
    <property type="protein sequence ID" value="CAA9268940.1"/>
    <property type="molecule type" value="Genomic_DNA"/>
</dbReference>
<keyword evidence="3 7" id="KW-0808">Transferase</keyword>
<feature type="domain" description="Phosphoribulokinase/uridine kinase" evidence="6">
    <location>
        <begin position="15"/>
        <end position="153"/>
    </location>
</feature>
<dbReference type="InterPro" id="IPR006083">
    <property type="entry name" value="PRK/URK"/>
</dbReference>
<dbReference type="AlphaFoldDB" id="A0A6J4J2V9"/>
<reference evidence="7" key="1">
    <citation type="submission" date="2020-02" db="EMBL/GenBank/DDBJ databases">
        <authorList>
            <person name="Meier V. D."/>
        </authorList>
    </citation>
    <scope>NUCLEOTIDE SEQUENCE</scope>
    <source>
        <strain evidence="7">AVDCRST_MAG93</strain>
    </source>
</reference>
<dbReference type="Gene3D" id="3.40.50.300">
    <property type="entry name" value="P-loop containing nucleotide triphosphate hydrolases"/>
    <property type="match status" value="1"/>
</dbReference>
<proteinExistence type="predicted"/>
<name>A0A6J4J2V9_9CHLR</name>
<evidence type="ECO:0000313" key="7">
    <source>
        <dbReference type="EMBL" id="CAA9268940.1"/>
    </source>
</evidence>
<keyword evidence="4" id="KW-0547">Nucleotide-binding</keyword>
<dbReference type="InterPro" id="IPR027417">
    <property type="entry name" value="P-loop_NTPase"/>
</dbReference>
<evidence type="ECO:0000259" key="6">
    <source>
        <dbReference type="Pfam" id="PF00485"/>
    </source>
</evidence>
<dbReference type="NCBIfam" id="NF004018">
    <property type="entry name" value="PRK05480.1"/>
    <property type="match status" value="1"/>
</dbReference>
<evidence type="ECO:0000256" key="4">
    <source>
        <dbReference type="ARBA" id="ARBA00022741"/>
    </source>
</evidence>
<dbReference type="GO" id="GO:0004849">
    <property type="term" value="F:uridine kinase activity"/>
    <property type="evidence" value="ECO:0007669"/>
    <property type="project" value="UniProtKB-EC"/>
</dbReference>
<dbReference type="PRINTS" id="PR00988">
    <property type="entry name" value="URIDINKINASE"/>
</dbReference>